<dbReference type="GO" id="GO:0005634">
    <property type="term" value="C:nucleus"/>
    <property type="evidence" value="ECO:0007669"/>
    <property type="project" value="TreeGrafter"/>
</dbReference>
<dbReference type="GO" id="GO:0003714">
    <property type="term" value="F:transcription corepressor activity"/>
    <property type="evidence" value="ECO:0007669"/>
    <property type="project" value="InterPro"/>
</dbReference>
<name>A0A061AEF6_RHOTO</name>
<proteinExistence type="predicted"/>
<dbReference type="GO" id="GO:0008654">
    <property type="term" value="P:phospholipid biosynthetic process"/>
    <property type="evidence" value="ECO:0007669"/>
    <property type="project" value="TreeGrafter"/>
</dbReference>
<dbReference type="AlphaFoldDB" id="A0A061AEF6"/>
<organism evidence="2">
    <name type="scientific">Rhodotorula toruloides</name>
    <name type="common">Yeast</name>
    <name type="synonym">Rhodosporidium toruloides</name>
    <dbReference type="NCBI Taxonomy" id="5286"/>
    <lineage>
        <taxon>Eukaryota</taxon>
        <taxon>Fungi</taxon>
        <taxon>Dikarya</taxon>
        <taxon>Basidiomycota</taxon>
        <taxon>Pucciniomycotina</taxon>
        <taxon>Microbotryomycetes</taxon>
        <taxon>Sporidiobolales</taxon>
        <taxon>Sporidiobolaceae</taxon>
        <taxon>Rhodotorula</taxon>
    </lineage>
</organism>
<feature type="compositionally biased region" description="Low complexity" evidence="1">
    <location>
        <begin position="614"/>
        <end position="629"/>
    </location>
</feature>
<dbReference type="GO" id="GO:0006357">
    <property type="term" value="P:regulation of transcription by RNA polymerase II"/>
    <property type="evidence" value="ECO:0007669"/>
    <property type="project" value="TreeGrafter"/>
</dbReference>
<dbReference type="PANTHER" id="PTHR38406">
    <property type="entry name" value="TRANSCRIPTIONAL REPRESSOR OPI1"/>
    <property type="match status" value="1"/>
</dbReference>
<accession>A0A061AEF6</accession>
<evidence type="ECO:0000256" key="1">
    <source>
        <dbReference type="SAM" id="MobiDB-lite"/>
    </source>
</evidence>
<feature type="compositionally biased region" description="Basic and acidic residues" evidence="1">
    <location>
        <begin position="661"/>
        <end position="670"/>
    </location>
</feature>
<feature type="compositionally biased region" description="Pro residues" evidence="1">
    <location>
        <begin position="567"/>
        <end position="579"/>
    </location>
</feature>
<feature type="region of interest" description="Disordered" evidence="1">
    <location>
        <begin position="249"/>
        <end position="313"/>
    </location>
</feature>
<evidence type="ECO:0000313" key="2">
    <source>
        <dbReference type="EMBL" id="CDR35907.1"/>
    </source>
</evidence>
<dbReference type="OrthoDB" id="2441642at2759"/>
<reference evidence="2" key="1">
    <citation type="journal article" date="2014" name="Genome Announc.">
        <title>Draft genome sequence of Rhodosporidium toruloides CECT1137, an oleaginous yeast of biotechnological interest.</title>
        <authorList>
            <person name="Morin N."/>
            <person name="Calcas X."/>
            <person name="Devillers H."/>
            <person name="Durrens P."/>
            <person name="Sherman D.J."/>
            <person name="Nicaud J.-M."/>
            <person name="Neuveglise C."/>
        </authorList>
    </citation>
    <scope>NUCLEOTIDE SEQUENCE</scope>
    <source>
        <strain evidence="2">CECT1137</strain>
    </source>
</reference>
<dbReference type="PANTHER" id="PTHR38406:SF1">
    <property type="entry name" value="TRANSCRIPTIONAL REPRESSOR OPI1"/>
    <property type="match status" value="1"/>
</dbReference>
<feature type="region of interest" description="Disordered" evidence="1">
    <location>
        <begin position="1"/>
        <end position="52"/>
    </location>
</feature>
<feature type="compositionally biased region" description="Low complexity" evidence="1">
    <location>
        <begin position="112"/>
        <end position="133"/>
    </location>
</feature>
<dbReference type="Pfam" id="PF08618">
    <property type="entry name" value="Opi1"/>
    <property type="match status" value="1"/>
</dbReference>
<feature type="region of interest" description="Disordered" evidence="1">
    <location>
        <begin position="553"/>
        <end position="670"/>
    </location>
</feature>
<feature type="region of interest" description="Disordered" evidence="1">
    <location>
        <begin position="65"/>
        <end position="182"/>
    </location>
</feature>
<dbReference type="GO" id="GO:0030968">
    <property type="term" value="P:endoplasmic reticulum unfolded protein response"/>
    <property type="evidence" value="ECO:0007669"/>
    <property type="project" value="TreeGrafter"/>
</dbReference>
<gene>
    <name evidence="2" type="ORF">RHTO0S_01e09890g</name>
</gene>
<feature type="compositionally biased region" description="Polar residues" evidence="1">
    <location>
        <begin position="263"/>
        <end position="274"/>
    </location>
</feature>
<dbReference type="EMBL" id="LK052936">
    <property type="protein sequence ID" value="CDR35907.1"/>
    <property type="molecule type" value="Genomic_DNA"/>
</dbReference>
<dbReference type="InterPro" id="IPR013927">
    <property type="entry name" value="TF_Opi1_Ccg-8"/>
</dbReference>
<feature type="compositionally biased region" description="Polar residues" evidence="1">
    <location>
        <begin position="134"/>
        <end position="148"/>
    </location>
</feature>
<sequence length="670" mass="69105">MAAAAHPAQPSQELSFAPPPQRHAQPSRHPASSQAEQETAQDDSMTDDMKIAISALGLMREGSLGAGRAHEAAPAMDHDGASTSSVPFPSVGQPPASLDFRAPSGLTRGDPSRSTSIASTASASEAWTGAGTSDTGYSSPATSASISCAVTDDAEMSEKGLGEAELDAEGAGEEGVNGAEDPRFMARVSQLPIVSGGLEWYERSKANSRVVKYGAGLVESSFSAVSRPIANTHLGRATDEFACRQLDRIGAPGASPGRKSPASLHSRQLQSETSPVEEDGQPASQRPRLDQRTSSSSTVAGGAGGGQVATVPGGQRSRWQTVLLEAGGLGAAVSEESLKSLRYCLQWLLYATAHLDHQIGILRDFIISLRSHTGGSSSPSSNALVAASASAHLSQIKHDVVETIRKVVEVVSKYAGAALPEQAKRYVRQSILGLPVKWASAIEGGRRLREGSVSGMSAAGESDFGTPRPERMHESYFPGAAGPSKGPPGGLSEQVQGGQASADLNPTAEAADRILTFAVESLDMLRSVTGIFGESVERAEAWIERLRVVGLDRQRQRQTAADAPSSFSPPAPSPAPALPAPDSVGHTPPASHPATFGSGASSPVVAGTKRRRATATSTMAAGAEVEGVAGSNGRARTTGVDAGQAAEEAEHSGGSRRKRGAWREGAESGA</sequence>
<feature type="compositionally biased region" description="Basic and acidic residues" evidence="1">
    <location>
        <begin position="68"/>
        <end position="80"/>
    </location>
</feature>
<dbReference type="GO" id="GO:0005783">
    <property type="term" value="C:endoplasmic reticulum"/>
    <property type="evidence" value="ECO:0007669"/>
    <property type="project" value="TreeGrafter"/>
</dbReference>
<feature type="region of interest" description="Disordered" evidence="1">
    <location>
        <begin position="451"/>
        <end position="501"/>
    </location>
</feature>
<protein>
    <submittedName>
        <fullName evidence="2">RHTO0S01e09890g1_1</fullName>
    </submittedName>
</protein>